<feature type="compositionally biased region" description="Basic and acidic residues" evidence="2">
    <location>
        <begin position="77"/>
        <end position="93"/>
    </location>
</feature>
<keyword evidence="1" id="KW-0175">Coiled coil</keyword>
<accession>A0AAU9J1R6</accession>
<feature type="compositionally biased region" description="Polar residues" evidence="2">
    <location>
        <begin position="375"/>
        <end position="390"/>
    </location>
</feature>
<feature type="compositionally biased region" description="Polar residues" evidence="2">
    <location>
        <begin position="414"/>
        <end position="426"/>
    </location>
</feature>
<keyword evidence="4" id="KW-1185">Reference proteome</keyword>
<dbReference type="PANTHER" id="PTHR34894">
    <property type="entry name" value="SAM-DEPENDENT METHYLTRANSFERASE RSMI, CONSERVED SITE"/>
    <property type="match status" value="1"/>
</dbReference>
<reference evidence="3" key="1">
    <citation type="submission" date="2021-09" db="EMBL/GenBank/DDBJ databases">
        <authorList>
            <consortium name="AG Swart"/>
            <person name="Singh M."/>
            <person name="Singh A."/>
            <person name="Seah K."/>
            <person name="Emmerich C."/>
        </authorList>
    </citation>
    <scope>NUCLEOTIDE SEQUENCE</scope>
    <source>
        <strain evidence="3">ATCC30299</strain>
    </source>
</reference>
<comment type="caution">
    <text evidence="3">The sequence shown here is derived from an EMBL/GenBank/DDBJ whole genome shotgun (WGS) entry which is preliminary data.</text>
</comment>
<gene>
    <name evidence="3" type="ORF">BSTOLATCC_MIC30440</name>
</gene>
<sequence length="815" mass="94095">MESQACISSPVQKHIEFKTSSISKLISKSLPNETKPAKSSSKKNHKIEPFPALIREERELIQNLLQQESKRLRRKLQKSERDVSHLHDAHKLDSNSPDKYNSDGFLSTRNTSNLPKDIDQIINTAYSAHFLPQIKSPSNRFRILENSLSKESLNQASSKLIGELDDIDPKQHALGLSLAKSLENYDGAAIIGTTGRQDVVNLASWYEFMKNKYLDKLRQNLKIRIDEKDEKIKECKAILIVGMKEMIRQVGVQCTERGELLKNMMASYAEIWDCTIERYKAELREQQEDFLNEINALKFEAEKNVSQIQMKYDIVLAEKKVLERNEEKYLKKIQDLQRILETRGLEANFIPQISVTGSPNTDRNAPGRRIQSLVLQSRGSPVGSRESSAGCSDKSNKGITRLEAPINPFALETSYDSNTSRKTPVSQRKRSVTSFGDEDQITFSESPREDSMPYKVFYKKLKRKPKRLLLKLAKLTKDHILKSLNVIYYRANDEIQNSDLPTEFNYLLYNQFSKGEDVATFEEKLSIFLATCVRHNECHRITTFLRLVGMGEFIEKKNYSSHSFKVFLKAFDFMKKSDIGKMPQNQEASVTQLYPTARCIGCIVAIMSEFVQQEKLAEIEKVLKQSSIQDPKHINPEGLVDVEIMYSYILDEFEAIRWNIFNMVNFLHQTITVKDDRFFLTKEEVKILVSSVNPNKFQLIHNEGEDTQILKHLIVKLPREEEVIPLDKFIDLAIECLMLTESSIDEFLGDTKDFEDENVEDYIFSDYATISETVQNDDSIWADRIVRHVENHKGLNNKASLTWWKIIKKEFLQYL</sequence>
<evidence type="ECO:0000256" key="2">
    <source>
        <dbReference type="SAM" id="MobiDB-lite"/>
    </source>
</evidence>
<feature type="region of interest" description="Disordered" evidence="2">
    <location>
        <begin position="375"/>
        <end position="397"/>
    </location>
</feature>
<feature type="coiled-coil region" evidence="1">
    <location>
        <begin position="269"/>
        <end position="339"/>
    </location>
</feature>
<dbReference type="PANTHER" id="PTHR34894:SF5">
    <property type="entry name" value="EF-HAND DOMAIN-CONTAINING PROTEIN"/>
    <property type="match status" value="1"/>
</dbReference>
<evidence type="ECO:0000313" key="3">
    <source>
        <dbReference type="EMBL" id="CAG9322058.1"/>
    </source>
</evidence>
<evidence type="ECO:0000313" key="4">
    <source>
        <dbReference type="Proteomes" id="UP001162131"/>
    </source>
</evidence>
<feature type="region of interest" description="Disordered" evidence="2">
    <location>
        <begin position="72"/>
        <end position="101"/>
    </location>
</feature>
<evidence type="ECO:0000256" key="1">
    <source>
        <dbReference type="SAM" id="Coils"/>
    </source>
</evidence>
<feature type="region of interest" description="Disordered" evidence="2">
    <location>
        <begin position="26"/>
        <end position="48"/>
    </location>
</feature>
<name>A0AAU9J1R6_9CILI</name>
<proteinExistence type="predicted"/>
<protein>
    <submittedName>
        <fullName evidence="3">Uncharacterized protein</fullName>
    </submittedName>
</protein>
<dbReference type="Proteomes" id="UP001162131">
    <property type="component" value="Unassembled WGS sequence"/>
</dbReference>
<feature type="region of interest" description="Disordered" evidence="2">
    <location>
        <begin position="413"/>
        <end position="433"/>
    </location>
</feature>
<dbReference type="AlphaFoldDB" id="A0AAU9J1R6"/>
<organism evidence="3 4">
    <name type="scientific">Blepharisma stoltei</name>
    <dbReference type="NCBI Taxonomy" id="1481888"/>
    <lineage>
        <taxon>Eukaryota</taxon>
        <taxon>Sar</taxon>
        <taxon>Alveolata</taxon>
        <taxon>Ciliophora</taxon>
        <taxon>Postciliodesmatophora</taxon>
        <taxon>Heterotrichea</taxon>
        <taxon>Heterotrichida</taxon>
        <taxon>Blepharismidae</taxon>
        <taxon>Blepharisma</taxon>
    </lineage>
</organism>
<dbReference type="EMBL" id="CAJZBQ010000030">
    <property type="protein sequence ID" value="CAG9322058.1"/>
    <property type="molecule type" value="Genomic_DNA"/>
</dbReference>